<name>A0A845DVV6_9BACI</name>
<organism evidence="1 2">
    <name type="scientific">Halobacillus litoralis</name>
    <dbReference type="NCBI Taxonomy" id="45668"/>
    <lineage>
        <taxon>Bacteria</taxon>
        <taxon>Bacillati</taxon>
        <taxon>Bacillota</taxon>
        <taxon>Bacilli</taxon>
        <taxon>Bacillales</taxon>
        <taxon>Bacillaceae</taxon>
        <taxon>Halobacillus</taxon>
    </lineage>
</organism>
<reference evidence="1 2" key="1">
    <citation type="submission" date="2019-11" db="EMBL/GenBank/DDBJ databases">
        <title>Genome sequences of 17 halophilic strains isolated from different environments.</title>
        <authorList>
            <person name="Furrow R.E."/>
        </authorList>
    </citation>
    <scope>NUCLEOTIDE SEQUENCE [LARGE SCALE GENOMIC DNA]</scope>
    <source>
        <strain evidence="1 2">22511_23_Filter</strain>
    </source>
</reference>
<evidence type="ECO:0000313" key="2">
    <source>
        <dbReference type="Proteomes" id="UP000460949"/>
    </source>
</evidence>
<sequence length="204" mass="23748">MSEPKVGLTQFLDFTLKQSGGSRTNHVRKVKNSEYSPATDYWRMLRNEIKNIHKENANLDALDQLPDRVSESKRENYKNAVRLYKKCLKGHDVRWFEPSKSIWKFNDELLVRSSPELGLYIDGVPHAIKLYFKGNKQKVDIRNIQSTLTLLNTSDFESSLPENTVFSVLNIQRNKLYTSKTVNDDLLLSLEGEAMNFLHIWNRI</sequence>
<evidence type="ECO:0000313" key="1">
    <source>
        <dbReference type="EMBL" id="MYL21640.1"/>
    </source>
</evidence>
<proteinExistence type="predicted"/>
<dbReference type="AlphaFoldDB" id="A0A845DVV6"/>
<dbReference type="RefSeq" id="WP_160839506.1">
    <property type="nucleotide sequence ID" value="NZ_WMET01000005.1"/>
</dbReference>
<protein>
    <submittedName>
        <fullName evidence="1">Uncharacterized protein</fullName>
    </submittedName>
</protein>
<dbReference type="EMBL" id="WMET01000005">
    <property type="protein sequence ID" value="MYL21640.1"/>
    <property type="molecule type" value="Genomic_DNA"/>
</dbReference>
<comment type="caution">
    <text evidence="1">The sequence shown here is derived from an EMBL/GenBank/DDBJ whole genome shotgun (WGS) entry which is preliminary data.</text>
</comment>
<dbReference type="Proteomes" id="UP000460949">
    <property type="component" value="Unassembled WGS sequence"/>
</dbReference>
<gene>
    <name evidence="1" type="ORF">GLW04_17175</name>
</gene>
<accession>A0A845DVV6</accession>